<dbReference type="GO" id="GO:0004747">
    <property type="term" value="F:ribokinase activity"/>
    <property type="evidence" value="ECO:0007669"/>
    <property type="project" value="UniProtKB-UniRule"/>
</dbReference>
<dbReference type="EC" id="2.7.1.15" evidence="9"/>
<comment type="cofactor">
    <cofactor evidence="9">
        <name>Mg(2+)</name>
        <dbReference type="ChEBI" id="CHEBI:18420"/>
    </cofactor>
    <text evidence="9">Requires a divalent cation, most likely magnesium in vivo, as an electrophilic catalyst to aid phosphoryl group transfer. It is the chelate of the metal and the nucleotide that is the actual substrate.</text>
</comment>
<dbReference type="UniPathway" id="UPA00916">
    <property type="reaction ID" value="UER00889"/>
</dbReference>
<feature type="binding site" evidence="9">
    <location>
        <begin position="245"/>
        <end position="246"/>
    </location>
    <ligand>
        <name>ATP</name>
        <dbReference type="ChEBI" id="CHEBI:30616"/>
    </ligand>
</feature>
<evidence type="ECO:0000256" key="9">
    <source>
        <dbReference type="HAMAP-Rule" id="MF_01987"/>
    </source>
</evidence>
<dbReference type="InterPro" id="IPR011611">
    <property type="entry name" value="PfkB_dom"/>
</dbReference>
<keyword evidence="3 9" id="KW-0547">Nucleotide-binding</keyword>
<feature type="binding site" evidence="9">
    <location>
        <begin position="38"/>
        <end position="42"/>
    </location>
    <ligand>
        <name>substrate</name>
    </ligand>
</feature>
<dbReference type="AlphaFoldDB" id="I0RBP8"/>
<dbReference type="HAMAP" id="MF_01987">
    <property type="entry name" value="Ribokinase"/>
    <property type="match status" value="1"/>
</dbReference>
<feature type="binding site" evidence="9">
    <location>
        <begin position="10"/>
        <end position="12"/>
    </location>
    <ligand>
        <name>substrate</name>
    </ligand>
</feature>
<comment type="similarity">
    <text evidence="9">Belongs to the carbohydrate kinase PfkB family. Ribokinase subfamily.</text>
</comment>
<organism evidence="11 12">
    <name type="scientific">Lachnoanaerobaculum saburreum F0468</name>
    <dbReference type="NCBI Taxonomy" id="1095750"/>
    <lineage>
        <taxon>Bacteria</taxon>
        <taxon>Bacillati</taxon>
        <taxon>Bacillota</taxon>
        <taxon>Clostridia</taxon>
        <taxon>Lachnospirales</taxon>
        <taxon>Lachnospiraceae</taxon>
        <taxon>Lachnoanaerobaculum</taxon>
    </lineage>
</organism>
<dbReference type="GO" id="GO:0046872">
    <property type="term" value="F:metal ion binding"/>
    <property type="evidence" value="ECO:0007669"/>
    <property type="project" value="UniProtKB-KW"/>
</dbReference>
<dbReference type="RefSeq" id="WP_008752857.1">
    <property type="nucleotide sequence ID" value="NZ_AJGH01000008.1"/>
</dbReference>
<dbReference type="SUPFAM" id="SSF53613">
    <property type="entry name" value="Ribokinase-like"/>
    <property type="match status" value="1"/>
</dbReference>
<feature type="binding site" evidence="9">
    <location>
        <position position="285"/>
    </location>
    <ligand>
        <name>K(+)</name>
        <dbReference type="ChEBI" id="CHEBI:29103"/>
    </ligand>
</feature>
<dbReference type="Proteomes" id="UP000005039">
    <property type="component" value="Unassembled WGS sequence"/>
</dbReference>
<dbReference type="InterPro" id="IPR002139">
    <property type="entry name" value="Ribo/fructo_kinase"/>
</dbReference>
<comment type="function">
    <text evidence="9">Catalyzes the phosphorylation of ribose at O-5 in a reaction requiring ATP and magnesium. The resulting D-ribose-5-phosphate can then be used either for sythesis of nucleotides, histidine, and tryptophan, or as a component of the pentose phosphate pathway.</text>
</comment>
<feature type="binding site" evidence="9">
    <location>
        <position position="276"/>
    </location>
    <ligand>
        <name>K(+)</name>
        <dbReference type="ChEBI" id="CHEBI:29103"/>
    </ligand>
</feature>
<reference evidence="11 12" key="1">
    <citation type="submission" date="2012-03" db="EMBL/GenBank/DDBJ databases">
        <authorList>
            <person name="Durkin A.S."/>
            <person name="McCorrison J."/>
            <person name="Torralba M."/>
            <person name="Gillis M."/>
            <person name="Methe B."/>
            <person name="Sutton G."/>
            <person name="Nelson K.E."/>
        </authorList>
    </citation>
    <scope>NUCLEOTIDE SEQUENCE [LARGE SCALE GENOMIC DNA]</scope>
    <source>
        <strain evidence="11 12">F0468</strain>
    </source>
</reference>
<evidence type="ECO:0000256" key="6">
    <source>
        <dbReference type="ARBA" id="ARBA00022842"/>
    </source>
</evidence>
<evidence type="ECO:0000256" key="4">
    <source>
        <dbReference type="ARBA" id="ARBA00022777"/>
    </source>
</evidence>
<feature type="binding site" evidence="9">
    <location>
        <position position="137"/>
    </location>
    <ligand>
        <name>substrate</name>
    </ligand>
</feature>
<feature type="binding site" evidence="9">
    <location>
        <position position="240"/>
    </location>
    <ligand>
        <name>K(+)</name>
        <dbReference type="ChEBI" id="CHEBI:29103"/>
    </ligand>
</feature>
<comment type="caution">
    <text evidence="11">The sequence shown here is derived from an EMBL/GenBank/DDBJ whole genome shotgun (WGS) entry which is preliminary data.</text>
</comment>
<comment type="catalytic activity">
    <reaction evidence="9">
        <text>D-ribose + ATP = D-ribose 5-phosphate + ADP + H(+)</text>
        <dbReference type="Rhea" id="RHEA:13697"/>
        <dbReference type="ChEBI" id="CHEBI:15378"/>
        <dbReference type="ChEBI" id="CHEBI:30616"/>
        <dbReference type="ChEBI" id="CHEBI:47013"/>
        <dbReference type="ChEBI" id="CHEBI:78346"/>
        <dbReference type="ChEBI" id="CHEBI:456216"/>
        <dbReference type="EC" id="2.7.1.15"/>
    </reaction>
</comment>
<keyword evidence="12" id="KW-1185">Reference proteome</keyword>
<evidence type="ECO:0000256" key="5">
    <source>
        <dbReference type="ARBA" id="ARBA00022840"/>
    </source>
</evidence>
<keyword evidence="8 9" id="KW-0119">Carbohydrate metabolism</keyword>
<dbReference type="CDD" id="cd01174">
    <property type="entry name" value="ribokinase"/>
    <property type="match status" value="1"/>
</dbReference>
<evidence type="ECO:0000256" key="7">
    <source>
        <dbReference type="ARBA" id="ARBA00022958"/>
    </source>
</evidence>
<feature type="binding site" evidence="9">
    <location>
        <position position="246"/>
    </location>
    <ligand>
        <name>substrate</name>
    </ligand>
</feature>
<dbReference type="InterPro" id="IPR011877">
    <property type="entry name" value="Ribokinase"/>
</dbReference>
<comment type="pathway">
    <text evidence="9">Carbohydrate metabolism; D-ribose degradation; D-ribose 5-phosphate from beta-D-ribopyranose: step 2/2.</text>
</comment>
<dbReference type="PANTHER" id="PTHR10584:SF166">
    <property type="entry name" value="RIBOKINASE"/>
    <property type="match status" value="1"/>
</dbReference>
<evidence type="ECO:0000256" key="8">
    <source>
        <dbReference type="ARBA" id="ARBA00023277"/>
    </source>
</evidence>
<dbReference type="PANTHER" id="PTHR10584">
    <property type="entry name" value="SUGAR KINASE"/>
    <property type="match status" value="1"/>
</dbReference>
<dbReference type="PRINTS" id="PR00990">
    <property type="entry name" value="RIBOKINASE"/>
</dbReference>
<keyword evidence="9" id="KW-0963">Cytoplasm</keyword>
<keyword evidence="5 9" id="KW-0067">ATP-binding</keyword>
<evidence type="ECO:0000259" key="10">
    <source>
        <dbReference type="Pfam" id="PF00294"/>
    </source>
</evidence>
<feature type="binding site" evidence="9">
    <location>
        <position position="180"/>
    </location>
    <ligand>
        <name>ATP</name>
        <dbReference type="ChEBI" id="CHEBI:30616"/>
    </ligand>
</feature>
<dbReference type="Gene3D" id="3.40.1190.20">
    <property type="match status" value="1"/>
</dbReference>
<feature type="binding site" evidence="9">
    <location>
        <position position="279"/>
    </location>
    <ligand>
        <name>K(+)</name>
        <dbReference type="ChEBI" id="CHEBI:29103"/>
    </ligand>
</feature>
<comment type="caution">
    <text evidence="9">Lacks conserved residue(s) required for the propagation of feature annotation.</text>
</comment>
<name>I0RBP8_9FIRM</name>
<feature type="binding site" evidence="9">
    <location>
        <position position="281"/>
    </location>
    <ligand>
        <name>K(+)</name>
        <dbReference type="ChEBI" id="CHEBI:29103"/>
    </ligand>
</feature>
<evidence type="ECO:0000313" key="11">
    <source>
        <dbReference type="EMBL" id="EIC97106.1"/>
    </source>
</evidence>
<dbReference type="GO" id="GO:0005524">
    <property type="term" value="F:ATP binding"/>
    <property type="evidence" value="ECO:0007669"/>
    <property type="project" value="UniProtKB-UniRule"/>
</dbReference>
<dbReference type="GO" id="GO:0019303">
    <property type="term" value="P:D-ribose catabolic process"/>
    <property type="evidence" value="ECO:0007669"/>
    <property type="project" value="UniProtKB-UniRule"/>
</dbReference>
<gene>
    <name evidence="9" type="primary">rbsK</name>
    <name evidence="11" type="ORF">HMPREF9970_0880</name>
</gene>
<dbReference type="OrthoDB" id="9775849at2"/>
<proteinExistence type="inferred from homology"/>
<comment type="activity regulation">
    <text evidence="9">Activated by a monovalent cation that binds near, but not in, the active site. The most likely occupant of the site in vivo is potassium. Ion binding induces a conformational change that may alter substrate affinity.</text>
</comment>
<comment type="subunit">
    <text evidence="9">Homodimer.</text>
</comment>
<dbReference type="Pfam" id="PF00294">
    <property type="entry name" value="PfkB"/>
    <property type="match status" value="1"/>
</dbReference>
<comment type="subcellular location">
    <subcellularLocation>
        <location evidence="9">Cytoplasm</location>
    </subcellularLocation>
</comment>
<feature type="domain" description="Carbohydrate kinase PfkB" evidence="10">
    <location>
        <begin position="3"/>
        <end position="287"/>
    </location>
</feature>
<feature type="active site" description="Proton acceptor" evidence="9">
    <location>
        <position position="246"/>
    </location>
</feature>
<evidence type="ECO:0000256" key="2">
    <source>
        <dbReference type="ARBA" id="ARBA00022723"/>
    </source>
</evidence>
<accession>I0RBP8</accession>
<keyword evidence="1 9" id="KW-0808">Transferase</keyword>
<keyword evidence="2 9" id="KW-0479">Metal-binding</keyword>
<feature type="binding site" evidence="9">
    <location>
        <position position="242"/>
    </location>
    <ligand>
        <name>K(+)</name>
        <dbReference type="ChEBI" id="CHEBI:29103"/>
    </ligand>
</feature>
<keyword evidence="7 9" id="KW-0630">Potassium</keyword>
<keyword evidence="4 9" id="KW-0418">Kinase</keyword>
<evidence type="ECO:0000256" key="3">
    <source>
        <dbReference type="ARBA" id="ARBA00022741"/>
    </source>
</evidence>
<dbReference type="GO" id="GO:0005737">
    <property type="term" value="C:cytoplasm"/>
    <property type="evidence" value="ECO:0007669"/>
    <property type="project" value="UniProtKB-SubCell"/>
</dbReference>
<evidence type="ECO:0000313" key="12">
    <source>
        <dbReference type="Proteomes" id="UP000005039"/>
    </source>
</evidence>
<dbReference type="InterPro" id="IPR029056">
    <property type="entry name" value="Ribokinase-like"/>
</dbReference>
<evidence type="ECO:0000256" key="1">
    <source>
        <dbReference type="ARBA" id="ARBA00022679"/>
    </source>
</evidence>
<dbReference type="EMBL" id="AJGH01000008">
    <property type="protein sequence ID" value="EIC97106.1"/>
    <property type="molecule type" value="Genomic_DNA"/>
</dbReference>
<dbReference type="eggNOG" id="COG0524">
    <property type="taxonomic scope" value="Bacteria"/>
</dbReference>
<keyword evidence="6 9" id="KW-0460">Magnesium</keyword>
<sequence length="297" mass="32139">MKVLNFGSLNLDYVYDVDHFVREGETLSSTDMNVFCGGKGLNQSVALAKAGVKVYHAGAVGSADGEMLTEALSNVGVDISYIRRYDMPSGHAIIQKNKSGNNCILLYGGANQNIDKEFIKDVLKDFDKGDILLLQNEISNLSFILDEAFAKGIRIVLNPSPINESIFECDLKKISYLILNEIEAADILSVEYKSKEDLIEKLTKSFPDTGLVLTLGEGGSVYVDKNCKIYQGIYPTEVVDTTAAGDTFTGYFIAGLVEGTDIKSALRQASKAASITVSKKGASPSIPFVKEVSTVDD</sequence>
<protein>
    <recommendedName>
        <fullName evidence="9">Ribokinase</fullName>
        <shortName evidence="9">RK</shortName>
        <ecNumber evidence="9">2.7.1.15</ecNumber>
    </recommendedName>
</protein>
<dbReference type="PATRIC" id="fig|1095750.3.peg.157"/>
<feature type="binding site" evidence="9">
    <location>
        <begin position="214"/>
        <end position="219"/>
    </location>
    <ligand>
        <name>ATP</name>
        <dbReference type="ChEBI" id="CHEBI:30616"/>
    </ligand>
</feature>